<dbReference type="Pfam" id="PF08401">
    <property type="entry name" value="ArdcN"/>
    <property type="match status" value="1"/>
</dbReference>
<dbReference type="AlphaFoldDB" id="A0A514CIV3"/>
<evidence type="ECO:0000313" key="2">
    <source>
        <dbReference type="EMBL" id="QDH79757.1"/>
    </source>
</evidence>
<proteinExistence type="predicted"/>
<dbReference type="EMBL" id="CP041253">
    <property type="protein sequence ID" value="QDH79757.1"/>
    <property type="molecule type" value="Genomic_DNA"/>
</dbReference>
<reference evidence="2 3" key="1">
    <citation type="submission" date="2019-06" db="EMBL/GenBank/DDBJ databases">
        <title>Echinicola alkalisoli sp. nov. isolated from saline soil.</title>
        <authorList>
            <person name="Sun J.-Q."/>
            <person name="Xu L."/>
        </authorList>
    </citation>
    <scope>NUCLEOTIDE SEQUENCE [LARGE SCALE GENOMIC DNA]</scope>
    <source>
        <strain evidence="2 3">LN3S3</strain>
    </source>
</reference>
<dbReference type="RefSeq" id="WP_141614998.1">
    <property type="nucleotide sequence ID" value="NZ_CP041253.1"/>
</dbReference>
<evidence type="ECO:0000313" key="3">
    <source>
        <dbReference type="Proteomes" id="UP000316614"/>
    </source>
</evidence>
<organism evidence="2 3">
    <name type="scientific">Echinicola soli</name>
    <dbReference type="NCBI Taxonomy" id="2591634"/>
    <lineage>
        <taxon>Bacteria</taxon>
        <taxon>Pseudomonadati</taxon>
        <taxon>Bacteroidota</taxon>
        <taxon>Cytophagia</taxon>
        <taxon>Cytophagales</taxon>
        <taxon>Cyclobacteriaceae</taxon>
        <taxon>Echinicola</taxon>
    </lineage>
</organism>
<evidence type="ECO:0000259" key="1">
    <source>
        <dbReference type="Pfam" id="PF08401"/>
    </source>
</evidence>
<sequence length="147" mass="16911">MGLPKNFHSGKVYKGINLWLLLSCGHAYPYYLTLKQAEGYGAKIRKGAKSVPVVYWNVVYRHKESGEKLSEAEARKLPKGIVDRKAFLKYYNVFNIEDIEGVKWVMPESGEKYPFQTGGFYRIYWKVVEEFGVYAVEVREMRGVGLG</sequence>
<dbReference type="KEGG" id="echi:FKX85_12210"/>
<feature type="domain" description="N-terminal" evidence="1">
    <location>
        <begin position="3"/>
        <end position="94"/>
    </location>
</feature>
<dbReference type="OrthoDB" id="9792687at2"/>
<gene>
    <name evidence="2" type="ORF">FKX85_12210</name>
</gene>
<keyword evidence="3" id="KW-1185">Reference proteome</keyword>
<name>A0A514CIV3_9BACT</name>
<protein>
    <submittedName>
        <fullName evidence="2">DUF1738 domain-containing protein</fullName>
    </submittedName>
</protein>
<accession>A0A514CIV3</accession>
<dbReference type="GO" id="GO:0003697">
    <property type="term" value="F:single-stranded DNA binding"/>
    <property type="evidence" value="ECO:0007669"/>
    <property type="project" value="InterPro"/>
</dbReference>
<dbReference type="InterPro" id="IPR013610">
    <property type="entry name" value="ArdC_N"/>
</dbReference>
<dbReference type="Proteomes" id="UP000316614">
    <property type="component" value="Chromosome"/>
</dbReference>